<name>A0A0B2V5V2_TOXCA</name>
<dbReference type="Gene3D" id="2.160.20.10">
    <property type="entry name" value="Single-stranded right-handed beta-helix, Pectin lyase-like"/>
    <property type="match status" value="1"/>
</dbReference>
<dbReference type="AlphaFoldDB" id="A0A0B2V5V2"/>
<proteinExistence type="predicted"/>
<dbReference type="PANTHER" id="PTHR47653">
    <property type="entry name" value="PROTEIN BARK BEETLE"/>
    <property type="match status" value="1"/>
</dbReference>
<evidence type="ECO:0000256" key="4">
    <source>
        <dbReference type="ARBA" id="ARBA00023180"/>
    </source>
</evidence>
<dbReference type="SUPFAM" id="SSF51126">
    <property type="entry name" value="Pectin lyase-like"/>
    <property type="match status" value="1"/>
</dbReference>
<dbReference type="InterPro" id="IPR011050">
    <property type="entry name" value="Pectin_lyase_fold/virulence"/>
</dbReference>
<keyword evidence="2" id="KW-0677">Repeat</keyword>
<evidence type="ECO:0000256" key="1">
    <source>
        <dbReference type="ARBA" id="ARBA00022729"/>
    </source>
</evidence>
<dbReference type="STRING" id="6265.A0A0B2V5V2"/>
<keyword evidence="1" id="KW-0732">Signal</keyword>
<dbReference type="SMART" id="SM00710">
    <property type="entry name" value="PbH1"/>
    <property type="match status" value="4"/>
</dbReference>
<dbReference type="PANTHER" id="PTHR47653:SF1">
    <property type="entry name" value="DELETED IN MALIGNANT BRAIN TUMORS 1 PROTEIN"/>
    <property type="match status" value="1"/>
</dbReference>
<dbReference type="SUPFAM" id="SSF56487">
    <property type="entry name" value="SRCR-like"/>
    <property type="match status" value="1"/>
</dbReference>
<comment type="caution">
    <text evidence="5">Lacks conserved residue(s) required for the propagation of feature annotation.</text>
</comment>
<evidence type="ECO:0000256" key="2">
    <source>
        <dbReference type="ARBA" id="ARBA00022737"/>
    </source>
</evidence>
<dbReference type="Proteomes" id="UP000031036">
    <property type="component" value="Unassembled WGS sequence"/>
</dbReference>
<feature type="disulfide bond" evidence="5">
    <location>
        <begin position="306"/>
        <end position="316"/>
    </location>
</feature>
<reference evidence="7 8" key="1">
    <citation type="submission" date="2014-11" db="EMBL/GenBank/DDBJ databases">
        <title>Genetic blueprint of the zoonotic pathogen Toxocara canis.</title>
        <authorList>
            <person name="Zhu X.-Q."/>
            <person name="Korhonen P.K."/>
            <person name="Cai H."/>
            <person name="Young N.D."/>
            <person name="Nejsum P."/>
            <person name="von Samson-Himmelstjerna G."/>
            <person name="Boag P.R."/>
            <person name="Tan P."/>
            <person name="Li Q."/>
            <person name="Min J."/>
            <person name="Yang Y."/>
            <person name="Wang X."/>
            <person name="Fang X."/>
            <person name="Hall R.S."/>
            <person name="Hofmann A."/>
            <person name="Sternberg P.W."/>
            <person name="Jex A.R."/>
            <person name="Gasser R.B."/>
        </authorList>
    </citation>
    <scope>NUCLEOTIDE SEQUENCE [LARGE SCALE GENOMIC DNA]</scope>
    <source>
        <strain evidence="7">PN_DK_2014</strain>
    </source>
</reference>
<evidence type="ECO:0000259" key="6">
    <source>
        <dbReference type="PROSITE" id="PS50287"/>
    </source>
</evidence>
<dbReference type="InterPro" id="IPR039448">
    <property type="entry name" value="Beta_helix"/>
</dbReference>
<dbReference type="InterPro" id="IPR036772">
    <property type="entry name" value="SRCR-like_dom_sf"/>
</dbReference>
<organism evidence="7 8">
    <name type="scientific">Toxocara canis</name>
    <name type="common">Canine roundworm</name>
    <dbReference type="NCBI Taxonomy" id="6265"/>
    <lineage>
        <taxon>Eukaryota</taxon>
        <taxon>Metazoa</taxon>
        <taxon>Ecdysozoa</taxon>
        <taxon>Nematoda</taxon>
        <taxon>Chromadorea</taxon>
        <taxon>Rhabditida</taxon>
        <taxon>Spirurina</taxon>
        <taxon>Ascaridomorpha</taxon>
        <taxon>Ascaridoidea</taxon>
        <taxon>Toxocaridae</taxon>
        <taxon>Toxocara</taxon>
    </lineage>
</organism>
<protein>
    <submittedName>
        <fullName evidence="7">HHIP-like protein 1</fullName>
    </submittedName>
</protein>
<dbReference type="Pfam" id="PF00530">
    <property type="entry name" value="SRCR"/>
    <property type="match status" value="1"/>
</dbReference>
<dbReference type="GO" id="GO:0045217">
    <property type="term" value="P:cell-cell junction maintenance"/>
    <property type="evidence" value="ECO:0007669"/>
    <property type="project" value="TreeGrafter"/>
</dbReference>
<dbReference type="InterPro" id="IPR053243">
    <property type="entry name" value="SJ_maturation_regulator"/>
</dbReference>
<dbReference type="InterPro" id="IPR001190">
    <property type="entry name" value="SRCR"/>
</dbReference>
<sequence length="337" mass="37392">DKAFYGLNVTNSVISNNTGNGIFAKDIRERITLSNVTIIDNEGFAGILVHDGAADIWINATNIERNWGDGLNVIITWIELIRNQYHPSIEIHSCQSDGVAKTLVDISGNRIEGGYGVGFRMEPAVNTMVVISSNQFLNNNNTALLIRNARHPQLAHLPAQVNPFAAVCNQRNPHITTVQQYYRSFRKESEPYVLGGTIWENEDLGAGRYTVIDDLNVVPGARLTISPGTVFEFSNGVGMLVQVTAGRLEVYVNGQWGTICNRSWTQDLARLACNQLGLIMDSEYFENWRIFPSSGSLPIIMDNIRCEEREYDLTRCRHDGVTHNVASSCASTEVVGK</sequence>
<dbReference type="InterPro" id="IPR012334">
    <property type="entry name" value="Pectin_lyas_fold"/>
</dbReference>
<comment type="caution">
    <text evidence="7">The sequence shown here is derived from an EMBL/GenBank/DDBJ whole genome shotgun (WGS) entry which is preliminary data.</text>
</comment>
<dbReference type="Pfam" id="PF13229">
    <property type="entry name" value="Beta_helix"/>
    <property type="match status" value="1"/>
</dbReference>
<dbReference type="Gene3D" id="3.10.250.10">
    <property type="entry name" value="SRCR-like domain"/>
    <property type="match status" value="1"/>
</dbReference>
<dbReference type="PROSITE" id="PS50287">
    <property type="entry name" value="SRCR_2"/>
    <property type="match status" value="1"/>
</dbReference>
<evidence type="ECO:0000256" key="3">
    <source>
        <dbReference type="ARBA" id="ARBA00023157"/>
    </source>
</evidence>
<feature type="domain" description="SRCR" evidence="6">
    <location>
        <begin position="231"/>
        <end position="337"/>
    </location>
</feature>
<accession>A0A0B2V5V2</accession>
<dbReference type="InterPro" id="IPR006626">
    <property type="entry name" value="PbH1"/>
</dbReference>
<feature type="non-terminal residue" evidence="7">
    <location>
        <position position="1"/>
    </location>
</feature>
<dbReference type="SMART" id="SM00202">
    <property type="entry name" value="SR"/>
    <property type="match status" value="1"/>
</dbReference>
<keyword evidence="4" id="KW-0325">Glycoprotein</keyword>
<dbReference type="GO" id="GO:0016020">
    <property type="term" value="C:membrane"/>
    <property type="evidence" value="ECO:0007669"/>
    <property type="project" value="InterPro"/>
</dbReference>
<evidence type="ECO:0000313" key="7">
    <source>
        <dbReference type="EMBL" id="KHN76827.1"/>
    </source>
</evidence>
<keyword evidence="8" id="KW-1185">Reference proteome</keyword>
<gene>
    <name evidence="7" type="primary">HHIPL1</name>
    <name evidence="7" type="ORF">Tcan_11234</name>
</gene>
<dbReference type="EMBL" id="JPKZ01002429">
    <property type="protein sequence ID" value="KHN76827.1"/>
    <property type="molecule type" value="Genomic_DNA"/>
</dbReference>
<keyword evidence="3 5" id="KW-1015">Disulfide bond</keyword>
<evidence type="ECO:0000256" key="5">
    <source>
        <dbReference type="PROSITE-ProRule" id="PRU00196"/>
    </source>
</evidence>
<evidence type="ECO:0000313" key="8">
    <source>
        <dbReference type="Proteomes" id="UP000031036"/>
    </source>
</evidence>
<dbReference type="OrthoDB" id="5857313at2759"/>